<evidence type="ECO:0000313" key="2">
    <source>
        <dbReference type="Proteomes" id="UP000838412"/>
    </source>
</evidence>
<dbReference type="AlphaFoldDB" id="A0A8J9Z793"/>
<dbReference type="Proteomes" id="UP000838412">
    <property type="component" value="Chromosome 16"/>
</dbReference>
<sequence length="164" mass="18739">MHIGEGPDPEPLIFNLCTVNFVSSFKYLGSTITKTGDVRPEINQRRAQAWAILQSLWEPLWRHRHITQQTKRCVYHSSVMSVLLYSSETWALNSTLEARLNGFDRRALRRITGTRWHERVSNKELPGVDQSTHCLVPRSDERGPLVRTCPLSSTRAPHLSHAGL</sequence>
<proteinExistence type="predicted"/>
<evidence type="ECO:0000313" key="1">
    <source>
        <dbReference type="EMBL" id="CAH1248420.1"/>
    </source>
</evidence>
<dbReference type="OrthoDB" id="410404at2759"/>
<gene>
    <name evidence="1" type="primary">Hypp8134</name>
    <name evidence="1" type="ORF">BLAG_LOCUS9760</name>
</gene>
<dbReference type="PANTHER" id="PTHR47027">
    <property type="entry name" value="REVERSE TRANSCRIPTASE DOMAIN-CONTAINING PROTEIN"/>
    <property type="match status" value="1"/>
</dbReference>
<keyword evidence="2" id="KW-1185">Reference proteome</keyword>
<accession>A0A8J9Z793</accession>
<protein>
    <submittedName>
        <fullName evidence="1">Hypp8134 protein</fullName>
    </submittedName>
</protein>
<dbReference type="PANTHER" id="PTHR47027:SF24">
    <property type="entry name" value="RIBONUCLEASE H"/>
    <property type="match status" value="1"/>
</dbReference>
<organism evidence="1 2">
    <name type="scientific">Branchiostoma lanceolatum</name>
    <name type="common">Common lancelet</name>
    <name type="synonym">Amphioxus lanceolatum</name>
    <dbReference type="NCBI Taxonomy" id="7740"/>
    <lineage>
        <taxon>Eukaryota</taxon>
        <taxon>Metazoa</taxon>
        <taxon>Chordata</taxon>
        <taxon>Cephalochordata</taxon>
        <taxon>Leptocardii</taxon>
        <taxon>Amphioxiformes</taxon>
        <taxon>Branchiostomatidae</taxon>
        <taxon>Branchiostoma</taxon>
    </lineage>
</organism>
<reference evidence="1" key="1">
    <citation type="submission" date="2022-01" db="EMBL/GenBank/DDBJ databases">
        <authorList>
            <person name="Braso-Vives M."/>
        </authorList>
    </citation>
    <scope>NUCLEOTIDE SEQUENCE</scope>
</reference>
<dbReference type="EMBL" id="OV696701">
    <property type="protein sequence ID" value="CAH1248420.1"/>
    <property type="molecule type" value="Genomic_DNA"/>
</dbReference>
<name>A0A8J9Z793_BRALA</name>